<dbReference type="EMBL" id="JAUYZG010000014">
    <property type="protein sequence ID" value="KAK2888826.1"/>
    <property type="molecule type" value="Genomic_DNA"/>
</dbReference>
<dbReference type="PROSITE" id="PS01176">
    <property type="entry name" value="IF2"/>
    <property type="match status" value="1"/>
</dbReference>
<dbReference type="HAMAP" id="MF_00100_B">
    <property type="entry name" value="IF_2_B"/>
    <property type="match status" value="1"/>
</dbReference>
<dbReference type="Gene3D" id="3.30.870.10">
    <property type="entry name" value="Endonuclease Chain A"/>
    <property type="match status" value="2"/>
</dbReference>
<dbReference type="GO" id="GO:0030705">
    <property type="term" value="P:cytoskeleton-dependent intracellular transport"/>
    <property type="evidence" value="ECO:0007669"/>
    <property type="project" value="InterPro"/>
</dbReference>
<feature type="region of interest" description="Disordered" evidence="12">
    <location>
        <begin position="1975"/>
        <end position="1995"/>
    </location>
</feature>
<dbReference type="SUPFAM" id="SSF116907">
    <property type="entry name" value="Hook domain"/>
    <property type="match status" value="1"/>
</dbReference>
<reference evidence="15" key="1">
    <citation type="submission" date="2023-08" db="EMBL/GenBank/DDBJ databases">
        <title>Chromosome-level Genome Assembly of mud carp (Cirrhinus molitorella).</title>
        <authorList>
            <person name="Liu H."/>
        </authorList>
    </citation>
    <scope>NUCLEOTIDE SEQUENCE</scope>
    <source>
        <strain evidence="15">Prfri</strain>
        <tissue evidence="15">Muscle</tissue>
    </source>
</reference>
<feature type="compositionally biased region" description="Polar residues" evidence="12">
    <location>
        <begin position="1643"/>
        <end position="1652"/>
    </location>
</feature>
<keyword evidence="6" id="KW-0547">Nucleotide-binding</keyword>
<dbReference type="Pfam" id="PF19047">
    <property type="entry name" value="HOOK_N"/>
    <property type="match status" value="1"/>
</dbReference>
<evidence type="ECO:0000256" key="3">
    <source>
        <dbReference type="ARBA" id="ARBA00008664"/>
    </source>
</evidence>
<dbReference type="FunFam" id="3.40.50.300:FF:000019">
    <property type="entry name" value="Translation initiation factor IF-2"/>
    <property type="match status" value="1"/>
</dbReference>
<proteinExistence type="inferred from homology"/>
<evidence type="ECO:0000256" key="13">
    <source>
        <dbReference type="SAM" id="Phobius"/>
    </source>
</evidence>
<protein>
    <recommendedName>
        <fullName evidence="14">Tr-type G domain-containing protein</fullName>
    </recommendedName>
</protein>
<keyword evidence="7" id="KW-0648">Protein biosynthesis</keyword>
<dbReference type="InterPro" id="IPR036872">
    <property type="entry name" value="CH_dom_sf"/>
</dbReference>
<dbReference type="FunFam" id="2.40.30.10:FF:000072">
    <property type="entry name" value="translation initiation factor IF-2, mitochondrial isoform X1"/>
    <property type="match status" value="1"/>
</dbReference>
<comment type="similarity">
    <text evidence="3">Belongs to the phospholipase D family.</text>
</comment>
<dbReference type="SUPFAM" id="SSF50447">
    <property type="entry name" value="Translation proteins"/>
    <property type="match status" value="2"/>
</dbReference>
<dbReference type="InterPro" id="IPR001736">
    <property type="entry name" value="PLipase_D/transphosphatidylase"/>
</dbReference>
<evidence type="ECO:0000256" key="12">
    <source>
        <dbReference type="SAM" id="MobiDB-lite"/>
    </source>
</evidence>
<dbReference type="SMART" id="SM00155">
    <property type="entry name" value="PLDc"/>
    <property type="match status" value="2"/>
</dbReference>
<dbReference type="InterPro" id="IPR032803">
    <property type="entry name" value="PLDc_3"/>
</dbReference>
<dbReference type="InterPro" id="IPR005225">
    <property type="entry name" value="Small_GTP-bd"/>
</dbReference>
<sequence length="2728" mass="310111">MQAGRFVSEGPGMKPPPEMGFFSTPLARPGNSSFSAIQQQDYSAMIWLKRRDRLERSQQKCIAVFALVCCFAVLVALIFSAVDVWGEDEDGVTEENCSKNCRIVLVENVPGELSFNPNSSTHLPLTMGLNHLLDQAKLSVEIVSPYWALTSTDQGSRLYSSYQGQYLFQRLLSLKSRGVKLKIVSDQPNSIELKSMSDRYAEVRYVNMTALTRGRLLSSFWVVDRKHIYIGSAGMNWKALSKLKELGVIVFDCSCLALDLHRIFSFYWQLQYRDYIPSIWSKRVTAVFSRDEPLQLRLNNTDASAYVSTSPELFCPKGRSRDLDAIRHVIREAKRFIYISVTDYLPLVNRSFRGSPIIRYWSPIDEMLREAAVLREVKVRLLISLWTRTHPLTFNFMTSMQALCTGLPVCSIEVRFYKGKDQMGGFQHTTNENKFMVTDSAVYIGNLDWVGSELAFNAGAGLVIEESENQREGQDSIVEQLTAAFERDWFSPYTIGLLPGSTTLPESQHGRQKLQALKTKPESREHENPKGTVQGLNKVNNDVCQRAQNLSVLIYHIKSYYQETLHQLIMMPPPNVLLLGRNPVCEEGLEEIRKLLLLLLGCAVQCERKEEYIEKIQNLDFDTKAAIAAHIQEVTHCQENVFDLHWLEMEGLCPEEWENLCRSMSINLKMLVDQRDRQFEAIVDLMQGKETIKSVVFGDDSSLTEPTSSRLPLSQQHLALELTDAKAKIKRLRQELEEKSEQLLDCRQDLDSVEVELKRLQQENMQLLTDARAARMYRDELDAMKERAIRADKLESEVARYRDKLHNMNFYKVKLEELKEDNQVLMESKTMLEEELQSVKARSDKLHHLEKHNLLLQAKLHDLEEERTVDRRQIEELLERNVLLELSQKRSLEESQRLGWELELAKNPQQNSLKSLGQEVTEKTRSRLLKLEKENQRLLKSLEELQGTGCPLNEFISESKDTEKNERMDAMDCKAHQSTPAFSNIHNGQIITSTEKTSIHSFDTEHLHTSLENTNGNLHCFEVELHELENENQSPKVNFNPNQLQSDIENQGLVHENGHLEKDKSCLEKENRRLRQQVKIQEASLDSSNLKLVVLEKENRTLVKKTNYLSEACVKNNELEKENQELIQQAGVDKRMLMTLREELLDQSLKLQQKESDLEKLTYEIERMRLNQETRMGDHEAVDQGQCKQLESELESSLMKSLKIKKERLAALEARLQESARINQQLRQDLKTVKQNYEALLQRDEEEKAGQCSPPERTWHRESQEATWALLKLKDRLIEVERNNATLQAEKQALQTQLQTLQAQSDGLQAQIIALQQQTASLQESNTALQTHNAQLQVEKSTVTSQNSSLMAHNAQLQRERQSSESEREGAMREREDLRTVNELLLRDHERLSILHERQAAELEVLSHRYSTMESSHRTLEIEHRSLEDRYNTLLQQRAQLEGLERALREEQQKMQNEICTNRNTTAECQRLRDEKDWLNQTYQKLLAENEGLQVEHKSIKSQLNSCKLEQTQLESKLSKLKEQNQQLEITSIKLTNQCELLTQLKGNLEEENRHLLDQIQSLMLQNRTLLDQTMESKDLFHVEQRQYIDKLNELRRQKEKLEEKIMDQYKFYDPPPPRRRGNWITLKMRKLMKTRTRDQEQVRSSTPQLRSESCEGLDDLHIHDNGSIVGSQGSEESASNSLNGDIVSPKRSSISTLKMFHVKRNKPKDKDKAKSLFRRSLSMNDLLQSEGCLDEDSGQQEDELEEQIMQRTTAISKKHSTSSSSFHHYSSIGIHTIICNQGKDFQGDTIPPRLANGTEGQDHGINGKSSRAPSASSGEFSVSLENEAWSSDSSPLPDPFSSSRHRFSDSPSPARPNHEDLRQVNCFSGSGVRRTNSGRSAGDRSAQKLDKATIGLYKTQSVQSTESDSKPALETQGKSSSVSGCLNCFATPMRSPKTGQALSTLPRASCVISTSEGNSRRASVHSTMSMKSVGSVSCKNGAEPQPEPSDEVLNESPVLKEEDHKPEHLFDSAFTIDSTSAFRVCILNEFSGDCTESSFSCLKICNEAGSSLGWQDCIIRHLAAKQNKGQFKGQKINSKPVKLEKQQKQEVEIKQRMTVSELAKAMNKDIDHIYEALLNTDVDLDELEPDTLLDEKWIKEAVKRSGMKHKWAKLAETKVRENKDIQKQPPPDPSQLVPRAPVVTIMGHVDHGKTTLLDSLRKSQIAAQEAGGITQHIGAFRVQLPSGEKITFLDTPGHAAFSAMRARGAMVTDIVILVVAADDGVMNQTIESIQHAKKAKVPIIVAVNKCDKPQADPKRVKEELVGHDVICEEFGGEIQAIHVSALKGDNLLELAEATVTLAEVLELKCDPTGLVEGTVIESRTDKGKGPVTTAVIQRGTLRKGCTLVAGKCWAKVRFMFDEYNQTMNEAGPSIPVEIVGWKDLPSAGEEILEVESEQRAREVVEWRSYMEEQDKLKDDQQAIEAKQKQHQESYKKDRESMAHLSWRQRRAALYRANKHKLSHRLSEKTEMEELTLPIIVKGDVDGSVEAILNILESYDADDQCQLDVVHFGVGDISERDINLAETFSGTIYGFNVAANKSVQQMAAKKGIPLRLHRVIYKLIDELKDDLSSKLPPTSEENIIGEASVLATFDVTVGKKKIPVAGCRVQKGQLDKKMKFRLIRGRNILWEGSVTTLKHLKDDVLSVKTGMECGLSLDNEELEYKPGDEIICYSESEIKQKISWDPGF</sequence>
<dbReference type="NCBIfam" id="TIGR00231">
    <property type="entry name" value="small_GTP"/>
    <property type="match status" value="1"/>
</dbReference>
<dbReference type="Gene3D" id="1.10.418.10">
    <property type="entry name" value="Calponin-like domain"/>
    <property type="match status" value="1"/>
</dbReference>
<keyword evidence="4" id="KW-0963">Cytoplasm</keyword>
<feature type="region of interest" description="Disordered" evidence="12">
    <location>
        <begin position="1667"/>
        <end position="1688"/>
    </location>
</feature>
<evidence type="ECO:0000313" key="15">
    <source>
        <dbReference type="EMBL" id="KAK2888826.1"/>
    </source>
</evidence>
<evidence type="ECO:0000256" key="9">
    <source>
        <dbReference type="ARBA" id="ARBA00023134"/>
    </source>
</evidence>
<dbReference type="CDD" id="cd01887">
    <property type="entry name" value="IF2_eIF5B"/>
    <property type="match status" value="1"/>
</dbReference>
<dbReference type="InterPro" id="IPR043936">
    <property type="entry name" value="HOOK_N"/>
</dbReference>
<dbReference type="GO" id="GO:0051959">
    <property type="term" value="F:dynein light intermediate chain binding"/>
    <property type="evidence" value="ECO:0007669"/>
    <property type="project" value="TreeGrafter"/>
</dbReference>
<feature type="region of interest" description="Disordered" evidence="12">
    <location>
        <begin position="2461"/>
        <end position="2480"/>
    </location>
</feature>
<feature type="transmembrane region" description="Helical" evidence="13">
    <location>
        <begin position="61"/>
        <end position="82"/>
    </location>
</feature>
<dbReference type="InterPro" id="IPR000795">
    <property type="entry name" value="T_Tr_GTP-bd_dom"/>
</dbReference>
<dbReference type="GO" id="GO:0031122">
    <property type="term" value="P:cytoplasmic microtubule organization"/>
    <property type="evidence" value="ECO:0007669"/>
    <property type="project" value="TreeGrafter"/>
</dbReference>
<dbReference type="GO" id="GO:0005525">
    <property type="term" value="F:GTP binding"/>
    <property type="evidence" value="ECO:0007669"/>
    <property type="project" value="UniProtKB-KW"/>
</dbReference>
<dbReference type="InterPro" id="IPR009000">
    <property type="entry name" value="Transl_B-barrel_sf"/>
</dbReference>
<dbReference type="Pfam" id="PF13918">
    <property type="entry name" value="PLDc_3"/>
    <property type="match status" value="1"/>
</dbReference>
<keyword evidence="13" id="KW-1133">Transmembrane helix</keyword>
<name>A0AA88PUW6_9TELE</name>
<dbReference type="Gene3D" id="2.40.30.10">
    <property type="entry name" value="Translation factors"/>
    <property type="match status" value="2"/>
</dbReference>
<dbReference type="Pfam" id="PF22042">
    <property type="entry name" value="EF-G_D2"/>
    <property type="match status" value="1"/>
</dbReference>
<dbReference type="GO" id="GO:0005813">
    <property type="term" value="C:centrosome"/>
    <property type="evidence" value="ECO:0007669"/>
    <property type="project" value="TreeGrafter"/>
</dbReference>
<feature type="compositionally biased region" description="Basic and acidic residues" evidence="12">
    <location>
        <begin position="1358"/>
        <end position="1375"/>
    </location>
</feature>
<dbReference type="GO" id="GO:0003743">
    <property type="term" value="F:translation initiation factor activity"/>
    <property type="evidence" value="ECO:0007669"/>
    <property type="project" value="UniProtKB-KW"/>
</dbReference>
<feature type="region of interest" description="Disordered" evidence="12">
    <location>
        <begin position="1"/>
        <end position="22"/>
    </location>
</feature>
<dbReference type="PANTHER" id="PTHR18947">
    <property type="entry name" value="HOOK PROTEINS"/>
    <property type="match status" value="1"/>
</dbReference>
<comment type="subcellular location">
    <subcellularLocation>
        <location evidence="1">Cytoplasm</location>
    </subcellularLocation>
</comment>
<feature type="compositionally biased region" description="Basic and acidic residues" evidence="12">
    <location>
        <begin position="519"/>
        <end position="529"/>
    </location>
</feature>
<evidence type="ECO:0000256" key="6">
    <source>
        <dbReference type="ARBA" id="ARBA00022741"/>
    </source>
</evidence>
<evidence type="ECO:0000256" key="5">
    <source>
        <dbReference type="ARBA" id="ARBA00022540"/>
    </source>
</evidence>
<dbReference type="FunFam" id="2.40.30.10:FF:000007">
    <property type="entry name" value="Translation initiation factor IF-2"/>
    <property type="match status" value="1"/>
</dbReference>
<feature type="compositionally biased region" description="Polar residues" evidence="12">
    <location>
        <begin position="1866"/>
        <end position="1880"/>
    </location>
</feature>
<feature type="region of interest" description="Disordered" evidence="12">
    <location>
        <begin position="1353"/>
        <end position="1375"/>
    </location>
</feature>
<feature type="coiled-coil region" evidence="11">
    <location>
        <begin position="1109"/>
        <end position="1171"/>
    </location>
</feature>
<feature type="domain" description="Tr-type G" evidence="14">
    <location>
        <begin position="2179"/>
        <end position="2349"/>
    </location>
</feature>
<feature type="coiled-coil region" evidence="11">
    <location>
        <begin position="1199"/>
        <end position="1318"/>
    </location>
</feature>
<dbReference type="InterPro" id="IPR023115">
    <property type="entry name" value="TIF_IF2_dom3"/>
</dbReference>
<dbReference type="Gene3D" id="3.40.50.10050">
    <property type="entry name" value="Translation initiation factor IF- 2, domain 3"/>
    <property type="match status" value="1"/>
</dbReference>
<evidence type="ECO:0000256" key="10">
    <source>
        <dbReference type="ARBA" id="ARBA00025162"/>
    </source>
</evidence>
<dbReference type="GO" id="GO:0005737">
    <property type="term" value="C:cytoplasm"/>
    <property type="evidence" value="ECO:0007669"/>
    <property type="project" value="UniProtKB-SubCell"/>
</dbReference>
<dbReference type="SUPFAM" id="SSF52540">
    <property type="entry name" value="P-loop containing nucleoside triphosphate hydrolases"/>
    <property type="match status" value="1"/>
</dbReference>
<keyword evidence="8 11" id="KW-0175">Coiled coil</keyword>
<evidence type="ECO:0000256" key="1">
    <source>
        <dbReference type="ARBA" id="ARBA00004496"/>
    </source>
</evidence>
<keyword evidence="16" id="KW-1185">Reference proteome</keyword>
<feature type="region of interest" description="Disordered" evidence="12">
    <location>
        <begin position="501"/>
        <end position="535"/>
    </location>
</feature>
<keyword evidence="9" id="KW-0342">GTP-binding</keyword>
<dbReference type="CDD" id="cd03692">
    <property type="entry name" value="mtIF2_IVc"/>
    <property type="match status" value="1"/>
</dbReference>
<accession>A0AA88PUW6</accession>
<dbReference type="FunFam" id="3.40.50.10050:FF:000001">
    <property type="entry name" value="Translation initiation factor IF-2"/>
    <property type="match status" value="1"/>
</dbReference>
<dbReference type="InterPro" id="IPR000178">
    <property type="entry name" value="TF_IF2_bacterial-like"/>
</dbReference>
<keyword evidence="13" id="KW-0812">Transmembrane</keyword>
<feature type="coiled-coil region" evidence="11">
    <location>
        <begin position="1057"/>
        <end position="1084"/>
    </location>
</feature>
<dbReference type="Gene3D" id="3.40.50.300">
    <property type="entry name" value="P-loop containing nucleotide triphosphate hydrolases"/>
    <property type="match status" value="1"/>
</dbReference>
<dbReference type="InterPro" id="IPR044145">
    <property type="entry name" value="IF2_II"/>
</dbReference>
<organism evidence="15 16">
    <name type="scientific">Cirrhinus molitorella</name>
    <name type="common">mud carp</name>
    <dbReference type="NCBI Taxonomy" id="172907"/>
    <lineage>
        <taxon>Eukaryota</taxon>
        <taxon>Metazoa</taxon>
        <taxon>Chordata</taxon>
        <taxon>Craniata</taxon>
        <taxon>Vertebrata</taxon>
        <taxon>Euteleostomi</taxon>
        <taxon>Actinopterygii</taxon>
        <taxon>Neopterygii</taxon>
        <taxon>Teleostei</taxon>
        <taxon>Ostariophysi</taxon>
        <taxon>Cypriniformes</taxon>
        <taxon>Cyprinidae</taxon>
        <taxon>Labeoninae</taxon>
        <taxon>Labeonini</taxon>
        <taxon>Cirrhinus</taxon>
    </lineage>
</organism>
<dbReference type="InterPro" id="IPR053905">
    <property type="entry name" value="EF-G-like_DII"/>
</dbReference>
<feature type="compositionally biased region" description="Low complexity" evidence="12">
    <location>
        <begin position="1831"/>
        <end position="1843"/>
    </location>
</feature>
<evidence type="ECO:0000256" key="11">
    <source>
        <dbReference type="SAM" id="Coils"/>
    </source>
</evidence>
<keyword evidence="13" id="KW-0472">Membrane</keyword>
<evidence type="ECO:0000256" key="7">
    <source>
        <dbReference type="ARBA" id="ARBA00022917"/>
    </source>
</evidence>
<evidence type="ECO:0000256" key="8">
    <source>
        <dbReference type="ARBA" id="ARBA00023054"/>
    </source>
</evidence>
<dbReference type="Pfam" id="PF11987">
    <property type="entry name" value="IF-2"/>
    <property type="match status" value="1"/>
</dbReference>
<gene>
    <name evidence="15" type="ORF">Q8A67_014201</name>
</gene>
<keyword evidence="5" id="KW-0396">Initiation factor</keyword>
<dbReference type="Pfam" id="PF00009">
    <property type="entry name" value="GTP_EFTU"/>
    <property type="match status" value="1"/>
</dbReference>
<dbReference type="SUPFAM" id="SSF56024">
    <property type="entry name" value="Phospholipase D/nuclease"/>
    <property type="match status" value="2"/>
</dbReference>
<comment type="caution">
    <text evidence="15">The sequence shown here is derived from an EMBL/GenBank/DDBJ whole genome shotgun (WGS) entry which is preliminary data.</text>
</comment>
<dbReference type="SUPFAM" id="SSF52156">
    <property type="entry name" value="Initiation factor IF2/eIF5b, domain 3"/>
    <property type="match status" value="1"/>
</dbReference>
<feature type="coiled-coil region" evidence="11">
    <location>
        <begin position="715"/>
        <end position="880"/>
    </location>
</feature>
<feature type="region of interest" description="Disordered" evidence="12">
    <location>
        <begin position="1635"/>
        <end position="1655"/>
    </location>
</feature>
<dbReference type="GO" id="GO:0003924">
    <property type="term" value="F:GTPase activity"/>
    <property type="evidence" value="ECO:0007669"/>
    <property type="project" value="InterPro"/>
</dbReference>
<dbReference type="PANTHER" id="PTHR18947:SF30">
    <property type="entry name" value="GIRDIN"/>
    <property type="match status" value="1"/>
</dbReference>
<feature type="coiled-coil region" evidence="11">
    <location>
        <begin position="1417"/>
        <end position="1612"/>
    </location>
</feature>
<feature type="compositionally biased region" description="Polar residues" evidence="12">
    <location>
        <begin position="1808"/>
        <end position="1825"/>
    </location>
</feature>
<evidence type="ECO:0000313" key="16">
    <source>
        <dbReference type="Proteomes" id="UP001187343"/>
    </source>
</evidence>
<dbReference type="GO" id="GO:0008017">
    <property type="term" value="F:microtubule binding"/>
    <property type="evidence" value="ECO:0007669"/>
    <property type="project" value="TreeGrafter"/>
</dbReference>
<evidence type="ECO:0000256" key="4">
    <source>
        <dbReference type="ARBA" id="ARBA00022490"/>
    </source>
</evidence>
<dbReference type="InterPro" id="IPR036925">
    <property type="entry name" value="TIF_IF2_dom3_sf"/>
</dbReference>
<feature type="region of interest" description="Disordered" evidence="12">
    <location>
        <begin position="1789"/>
        <end position="1923"/>
    </location>
</feature>
<dbReference type="Proteomes" id="UP001187343">
    <property type="component" value="Unassembled WGS sequence"/>
</dbReference>
<evidence type="ECO:0000256" key="2">
    <source>
        <dbReference type="ARBA" id="ARBA00007733"/>
    </source>
</evidence>
<comment type="function">
    <text evidence="10">One of the essential components for the initiation of protein synthesis. Protects formylmethionyl-tRNA from spontaneous hydrolysis and promotes its binding to the 30S ribosomal subunits. Also involved in the hydrolysis of GTP during the formation of the 70S ribosomal complex.</text>
</comment>
<dbReference type="CDD" id="cd03702">
    <property type="entry name" value="IF2_mtIF2_II"/>
    <property type="match status" value="1"/>
</dbReference>
<feature type="coiled-coil region" evidence="11">
    <location>
        <begin position="921"/>
        <end position="948"/>
    </location>
</feature>
<dbReference type="InterPro" id="IPR027417">
    <property type="entry name" value="P-loop_NTPase"/>
</dbReference>
<dbReference type="PROSITE" id="PS51722">
    <property type="entry name" value="G_TR_2"/>
    <property type="match status" value="1"/>
</dbReference>
<comment type="similarity">
    <text evidence="2">Belongs to the TRAFAC class translation factor GTPase superfamily. Classic translation factor GTPase family. IF-2 subfamily.</text>
</comment>
<evidence type="ECO:0000259" key="14">
    <source>
        <dbReference type="PROSITE" id="PS51722"/>
    </source>
</evidence>
<feature type="compositionally biased region" description="Polar residues" evidence="12">
    <location>
        <begin position="1669"/>
        <end position="1684"/>
    </location>
</feature>
<feature type="compositionally biased region" description="Basic and acidic residues" evidence="12">
    <location>
        <begin position="1882"/>
        <end position="1892"/>
    </location>
</feature>